<dbReference type="EMBL" id="PYLP01000015">
    <property type="protein sequence ID" value="PST38382.1"/>
    <property type="molecule type" value="Genomic_DNA"/>
</dbReference>
<name>A0A2T3FSY8_9FIRM</name>
<dbReference type="RefSeq" id="WP_106988501.1">
    <property type="nucleotide sequence ID" value="NZ_PYLP01000015.1"/>
</dbReference>
<keyword evidence="10" id="KW-1185">Reference proteome</keyword>
<dbReference type="Pfam" id="PF01594">
    <property type="entry name" value="AI-2E_transport"/>
    <property type="match status" value="1"/>
</dbReference>
<evidence type="ECO:0000256" key="7">
    <source>
        <dbReference type="ARBA" id="ARBA00023136"/>
    </source>
</evidence>
<feature type="transmembrane region" description="Helical" evidence="8">
    <location>
        <begin position="37"/>
        <end position="58"/>
    </location>
</feature>
<dbReference type="AlphaFoldDB" id="A0A2T3FSY8"/>
<keyword evidence="7 8" id="KW-0472">Membrane</keyword>
<reference evidence="10" key="1">
    <citation type="submission" date="2018-03" db="EMBL/GenBank/DDBJ databases">
        <title>Lachnoclostridium SNUG30370 gen.nov., sp.nov., isolated from human faeces.</title>
        <authorList>
            <person name="Seo B."/>
            <person name="Jeon K."/>
            <person name="Ko G."/>
        </authorList>
    </citation>
    <scope>NUCLEOTIDE SEQUENCE [LARGE SCALE GENOMIC DNA]</scope>
    <source>
        <strain evidence="10">SNUG30370</strain>
    </source>
</reference>
<sequence length="369" mass="41282">MKINQETKKNILTITYAGVVLFVILYFSKVIGFLASIWQLLVPFIIGFAIAFVLNIIIHQLENTLYKNIKKNKRILSFITMFLLIVLFIGLICFIVGPELILSIKMIMKQAPIAYENLIDFLKTNRNIMNGSFTSIIDSLVSLDFDLAEIFNQLIKNWKPLFNSGFSILTNTVSSLSSFFIGFVFSIYLLFSKEKLSRQLKTTSQALLGEDKTKKICQIIKLSSDTFTSFITGQCLEACILGSMFVVSMSLLQMPYALLMGIIIAITALIPVFGAFIGCFIGIIMIGIVNPIQAVAFIILFLILQQIEGNFIYPHVVGNSVGLPSIWVFVAVIIGGNLMGILGMFLFIPLTSIIYTLFKEYIKSKDIKS</sequence>
<comment type="similarity">
    <text evidence="2">Belongs to the autoinducer-2 exporter (AI-2E) (TC 2.A.86) family.</text>
</comment>
<evidence type="ECO:0000256" key="6">
    <source>
        <dbReference type="ARBA" id="ARBA00022989"/>
    </source>
</evidence>
<evidence type="ECO:0000256" key="3">
    <source>
        <dbReference type="ARBA" id="ARBA00022448"/>
    </source>
</evidence>
<evidence type="ECO:0000256" key="2">
    <source>
        <dbReference type="ARBA" id="ARBA00009773"/>
    </source>
</evidence>
<dbReference type="Proteomes" id="UP000241201">
    <property type="component" value="Unassembled WGS sequence"/>
</dbReference>
<organism evidence="9 10">
    <name type="scientific">Faecalibacillus faecis</name>
    <dbReference type="NCBI Taxonomy" id="1982628"/>
    <lineage>
        <taxon>Bacteria</taxon>
        <taxon>Bacillati</taxon>
        <taxon>Bacillota</taxon>
        <taxon>Erysipelotrichia</taxon>
        <taxon>Erysipelotrichales</taxon>
        <taxon>Coprobacillaceae</taxon>
        <taxon>Faecalibacillus</taxon>
    </lineage>
</organism>
<evidence type="ECO:0000313" key="10">
    <source>
        <dbReference type="Proteomes" id="UP000241201"/>
    </source>
</evidence>
<evidence type="ECO:0000256" key="8">
    <source>
        <dbReference type="SAM" id="Phobius"/>
    </source>
</evidence>
<evidence type="ECO:0000313" key="9">
    <source>
        <dbReference type="EMBL" id="PST38382.1"/>
    </source>
</evidence>
<dbReference type="PANTHER" id="PTHR21716">
    <property type="entry name" value="TRANSMEMBRANE PROTEIN"/>
    <property type="match status" value="1"/>
</dbReference>
<gene>
    <name evidence="9" type="ORF">C7U55_10380</name>
</gene>
<keyword evidence="3" id="KW-0813">Transport</keyword>
<comment type="subcellular location">
    <subcellularLocation>
        <location evidence="1">Cell membrane</location>
        <topology evidence="1">Multi-pass membrane protein</topology>
    </subcellularLocation>
</comment>
<feature type="transmembrane region" description="Helical" evidence="8">
    <location>
        <begin position="12"/>
        <end position="31"/>
    </location>
</feature>
<dbReference type="GO" id="GO:0055085">
    <property type="term" value="P:transmembrane transport"/>
    <property type="evidence" value="ECO:0007669"/>
    <property type="project" value="TreeGrafter"/>
</dbReference>
<feature type="transmembrane region" description="Helical" evidence="8">
    <location>
        <begin position="256"/>
        <end position="277"/>
    </location>
</feature>
<evidence type="ECO:0000256" key="1">
    <source>
        <dbReference type="ARBA" id="ARBA00004651"/>
    </source>
</evidence>
<feature type="transmembrane region" description="Helical" evidence="8">
    <location>
        <begin position="340"/>
        <end position="358"/>
    </location>
</feature>
<keyword evidence="5 8" id="KW-0812">Transmembrane</keyword>
<feature type="transmembrane region" description="Helical" evidence="8">
    <location>
        <begin position="168"/>
        <end position="191"/>
    </location>
</feature>
<dbReference type="PANTHER" id="PTHR21716:SF53">
    <property type="entry name" value="PERMEASE PERM-RELATED"/>
    <property type="match status" value="1"/>
</dbReference>
<dbReference type="GO" id="GO:0005886">
    <property type="term" value="C:plasma membrane"/>
    <property type="evidence" value="ECO:0007669"/>
    <property type="project" value="UniProtKB-SubCell"/>
</dbReference>
<protein>
    <submittedName>
        <fullName evidence="9">AI-2E family transporter</fullName>
    </submittedName>
</protein>
<keyword evidence="4" id="KW-1003">Cell membrane</keyword>
<evidence type="ECO:0000256" key="5">
    <source>
        <dbReference type="ARBA" id="ARBA00022692"/>
    </source>
</evidence>
<evidence type="ECO:0000256" key="4">
    <source>
        <dbReference type="ARBA" id="ARBA00022475"/>
    </source>
</evidence>
<accession>A0A2T3FSY8</accession>
<dbReference type="InterPro" id="IPR002549">
    <property type="entry name" value="AI-2E-like"/>
</dbReference>
<dbReference type="GeneID" id="77471496"/>
<comment type="caution">
    <text evidence="9">The sequence shown here is derived from an EMBL/GenBank/DDBJ whole genome shotgun (WGS) entry which is preliminary data.</text>
</comment>
<feature type="transmembrane region" description="Helical" evidence="8">
    <location>
        <begin position="283"/>
        <end position="304"/>
    </location>
</feature>
<keyword evidence="6 8" id="KW-1133">Transmembrane helix</keyword>
<feature type="transmembrane region" description="Helical" evidence="8">
    <location>
        <begin position="316"/>
        <end position="334"/>
    </location>
</feature>
<feature type="transmembrane region" description="Helical" evidence="8">
    <location>
        <begin position="78"/>
        <end position="97"/>
    </location>
</feature>
<proteinExistence type="inferred from homology"/>